<reference evidence="1 2" key="1">
    <citation type="submission" date="2014-06" db="EMBL/GenBank/DDBJ databases">
        <title>Whole Genome Sequences of Three Symbiotic Endozoicomonas Bacteria.</title>
        <authorList>
            <person name="Neave M.J."/>
            <person name="Apprill A."/>
            <person name="Voolstra C.R."/>
        </authorList>
    </citation>
    <scope>NUCLEOTIDE SEQUENCE [LARGE SCALE GENOMIC DNA]</scope>
    <source>
        <strain evidence="1 2">DSM 25634</strain>
    </source>
</reference>
<accession>A0A081N156</accession>
<evidence type="ECO:0000313" key="1">
    <source>
        <dbReference type="EMBL" id="KEQ12179.1"/>
    </source>
</evidence>
<evidence type="ECO:0000313" key="2">
    <source>
        <dbReference type="Proteomes" id="UP000028073"/>
    </source>
</evidence>
<dbReference type="Pfam" id="PF19891">
    <property type="entry name" value="DUF6364"/>
    <property type="match status" value="1"/>
</dbReference>
<dbReference type="AlphaFoldDB" id="A0A081N156"/>
<dbReference type="RefSeq" id="WP_034842871.1">
    <property type="nucleotide sequence ID" value="NZ_JOKH01000010.1"/>
</dbReference>
<dbReference type="eggNOG" id="ENOG50316XW">
    <property type="taxonomic scope" value="Bacteria"/>
</dbReference>
<dbReference type="EMBL" id="JOKH01000010">
    <property type="protein sequence ID" value="KEQ12179.1"/>
    <property type="molecule type" value="Genomic_DNA"/>
</dbReference>
<gene>
    <name evidence="1" type="ORF">GZ78_27415</name>
</gene>
<dbReference type="OrthoDB" id="6198066at2"/>
<sequence>MQKLTLRMEAELVLSAKAYASVHGKSLSQLVADYFSELTNQSGTEEKLPPLTQSLKGILSGTGKDLDEKSYKQHLEDKYL</sequence>
<dbReference type="InterPro" id="IPR045944">
    <property type="entry name" value="DUF6364"/>
</dbReference>
<organism evidence="1 2">
    <name type="scientific">Endozoicomonas numazuensis</name>
    <dbReference type="NCBI Taxonomy" id="1137799"/>
    <lineage>
        <taxon>Bacteria</taxon>
        <taxon>Pseudomonadati</taxon>
        <taxon>Pseudomonadota</taxon>
        <taxon>Gammaproteobacteria</taxon>
        <taxon>Oceanospirillales</taxon>
        <taxon>Endozoicomonadaceae</taxon>
        <taxon>Endozoicomonas</taxon>
    </lineage>
</organism>
<dbReference type="Proteomes" id="UP000028073">
    <property type="component" value="Unassembled WGS sequence"/>
</dbReference>
<comment type="caution">
    <text evidence="1">The sequence shown here is derived from an EMBL/GenBank/DDBJ whole genome shotgun (WGS) entry which is preliminary data.</text>
</comment>
<dbReference type="STRING" id="1137799.GZ78_27415"/>
<proteinExistence type="predicted"/>
<name>A0A081N156_9GAMM</name>
<protein>
    <recommendedName>
        <fullName evidence="3">Antitoxin</fullName>
    </recommendedName>
</protein>
<evidence type="ECO:0008006" key="3">
    <source>
        <dbReference type="Google" id="ProtNLM"/>
    </source>
</evidence>
<keyword evidence="2" id="KW-1185">Reference proteome</keyword>